<organism evidence="2 3">
    <name type="scientific">Aromatoleum aromaticum (strain DSM 19018 / LMG 30748 / EbN1)</name>
    <name type="common">Azoarcus sp. (strain EbN1)</name>
    <dbReference type="NCBI Taxonomy" id="76114"/>
    <lineage>
        <taxon>Bacteria</taxon>
        <taxon>Pseudomonadati</taxon>
        <taxon>Pseudomonadota</taxon>
        <taxon>Betaproteobacteria</taxon>
        <taxon>Rhodocyclales</taxon>
        <taxon>Rhodocyclaceae</taxon>
        <taxon>Aromatoleum</taxon>
    </lineage>
</organism>
<dbReference type="KEGG" id="eba:ebA459"/>
<evidence type="ECO:0000313" key="3">
    <source>
        <dbReference type="Proteomes" id="UP000006552"/>
    </source>
</evidence>
<dbReference type="HOGENOM" id="CLU_1302808_0_0_4"/>
<sequence length="211" mass="21785">MVCTGFLAPSRTSSWNPACSTSRAPLSTSSQRRAAPADAPGPPPGSAPCPLGAAPEPAPSALPEAAPAGAVAEAKSGPRNPRTGRASSSRNAFSASLLPPSTLPASRAMAFNSRMAVVTAFGARAWRRRTFCTHAASAASATSRSREMMAEPRDAAASLAEILPAGEDRCALESSLRMPFDTSRSVMKVSCQGTPRARPGAFAMTYPKNRP</sequence>
<dbReference type="Proteomes" id="UP000006552">
    <property type="component" value="Chromosome"/>
</dbReference>
<keyword evidence="3" id="KW-1185">Reference proteome</keyword>
<dbReference type="STRING" id="76114.ebA459"/>
<evidence type="ECO:0000256" key="1">
    <source>
        <dbReference type="SAM" id="MobiDB-lite"/>
    </source>
</evidence>
<evidence type="ECO:0000313" key="2">
    <source>
        <dbReference type="EMBL" id="CAI06357.1"/>
    </source>
</evidence>
<accession>Q5P8K2</accession>
<reference evidence="2 3" key="1">
    <citation type="journal article" date="2005" name="Arch. Microbiol.">
        <title>The genome sequence of an anaerobic aromatic-degrading denitrifying bacterium, strain EbN1.</title>
        <authorList>
            <person name="Rabus R."/>
            <person name="Kube M."/>
            <person name="Heider J."/>
            <person name="Beck A."/>
            <person name="Heitmann K."/>
            <person name="Widdel F."/>
            <person name="Reinhardt R."/>
        </authorList>
    </citation>
    <scope>NUCLEOTIDE SEQUENCE [LARGE SCALE GENOMIC DNA]</scope>
    <source>
        <strain evidence="2 3">EbN1</strain>
    </source>
</reference>
<feature type="compositionally biased region" description="Low complexity" evidence="1">
    <location>
        <begin position="48"/>
        <end position="74"/>
    </location>
</feature>
<feature type="compositionally biased region" description="Low complexity" evidence="1">
    <location>
        <begin position="85"/>
        <end position="96"/>
    </location>
</feature>
<dbReference type="AlphaFoldDB" id="Q5P8K2"/>
<feature type="compositionally biased region" description="Polar residues" evidence="1">
    <location>
        <begin position="10"/>
        <end position="32"/>
    </location>
</feature>
<name>Q5P8K2_AROAE</name>
<dbReference type="EMBL" id="CR555306">
    <property type="protein sequence ID" value="CAI06357.1"/>
    <property type="molecule type" value="Genomic_DNA"/>
</dbReference>
<gene>
    <name evidence="2" type="ORF">ebA459</name>
</gene>
<proteinExistence type="predicted"/>
<protein>
    <submittedName>
        <fullName evidence="2">Uncharacterized protein</fullName>
    </submittedName>
</protein>
<feature type="region of interest" description="Disordered" evidence="1">
    <location>
        <begin position="1"/>
        <end position="99"/>
    </location>
</feature>